<keyword evidence="1" id="KW-0812">Transmembrane</keyword>
<keyword evidence="3" id="KW-1185">Reference proteome</keyword>
<dbReference type="NCBIfam" id="TIGR02117">
    <property type="entry name" value="chp_urease_rgn"/>
    <property type="match status" value="1"/>
</dbReference>
<reference evidence="2 3" key="1">
    <citation type="submission" date="2016-01" db="EMBL/GenBank/DDBJ databases">
        <title>Whole genome sequencing of Myroides marinus L41.</title>
        <authorList>
            <person name="Hong K.W."/>
        </authorList>
    </citation>
    <scope>NUCLEOTIDE SEQUENCE [LARGE SCALE GENOMIC DNA]</scope>
    <source>
        <strain evidence="2 3">L41</strain>
    </source>
</reference>
<dbReference type="AlphaFoldDB" id="A0A165RH40"/>
<proteinExistence type="predicted"/>
<dbReference type="EMBL" id="LQNU01000049">
    <property type="protein sequence ID" value="KZE82002.1"/>
    <property type="molecule type" value="Genomic_DNA"/>
</dbReference>
<organism evidence="2 3">
    <name type="scientific">Myroides marinus</name>
    <dbReference type="NCBI Taxonomy" id="703342"/>
    <lineage>
        <taxon>Bacteria</taxon>
        <taxon>Pseudomonadati</taxon>
        <taxon>Bacteroidota</taxon>
        <taxon>Flavobacteriia</taxon>
        <taxon>Flavobacteriales</taxon>
        <taxon>Flavobacteriaceae</taxon>
        <taxon>Myroides</taxon>
    </lineage>
</organism>
<accession>A0A165RH40</accession>
<sequence>MRYIKKLIRIILITLITFLFSIAFYFIAARGLSSITVNKEQKNTKDMTMYISTNGMHTDYVFPIESDLINWSDEIKFTDTKSQREDYKYVAIGWGDKGFFLDVEDWDSVKPNIALNAAFGLGTTAIHTTFIHDIKIDESIREISITKEQYKALIDYVNASFKRDTNGQIINISTDKVYGMNDSFYEATGSYSFLHTCNSWANTGFKKAKMRACLWTPFQEGIFRKYEMGYIPEPVF</sequence>
<protein>
    <submittedName>
        <fullName evidence="2">Urease-associated protein</fullName>
    </submittedName>
</protein>
<name>A0A165RH40_9FLAO</name>
<dbReference type="Pfam" id="PF09601">
    <property type="entry name" value="DUF2459"/>
    <property type="match status" value="1"/>
</dbReference>
<dbReference type="InterPro" id="IPR011727">
    <property type="entry name" value="CHP02117"/>
</dbReference>
<gene>
    <name evidence="2" type="ORF">AV926_07685</name>
</gene>
<evidence type="ECO:0000313" key="3">
    <source>
        <dbReference type="Proteomes" id="UP000076630"/>
    </source>
</evidence>
<evidence type="ECO:0000256" key="1">
    <source>
        <dbReference type="SAM" id="Phobius"/>
    </source>
</evidence>
<dbReference type="RefSeq" id="WP_038984588.1">
    <property type="nucleotide sequence ID" value="NZ_JACAJZ010000016.1"/>
</dbReference>
<dbReference type="Proteomes" id="UP000076630">
    <property type="component" value="Unassembled WGS sequence"/>
</dbReference>
<comment type="caution">
    <text evidence="2">The sequence shown here is derived from an EMBL/GenBank/DDBJ whole genome shotgun (WGS) entry which is preliminary data.</text>
</comment>
<keyword evidence="1" id="KW-0472">Membrane</keyword>
<keyword evidence="1" id="KW-1133">Transmembrane helix</keyword>
<evidence type="ECO:0000313" key="2">
    <source>
        <dbReference type="EMBL" id="KZE82002.1"/>
    </source>
</evidence>
<feature type="transmembrane region" description="Helical" evidence="1">
    <location>
        <begin position="7"/>
        <end position="28"/>
    </location>
</feature>
<dbReference type="OrthoDB" id="211174at2"/>